<dbReference type="GO" id="GO:0016020">
    <property type="term" value="C:membrane"/>
    <property type="evidence" value="ECO:0007669"/>
    <property type="project" value="TreeGrafter"/>
</dbReference>
<evidence type="ECO:0000256" key="1">
    <source>
        <dbReference type="ARBA" id="ARBA00023004"/>
    </source>
</evidence>
<feature type="transmembrane region" description="Helical" evidence="3">
    <location>
        <begin position="214"/>
        <end position="236"/>
    </location>
</feature>
<dbReference type="Proteomes" id="UP000629098">
    <property type="component" value="Unassembled WGS sequence"/>
</dbReference>
<dbReference type="InterPro" id="IPR001199">
    <property type="entry name" value="Cyt_B5-like_heme/steroid-bd"/>
</dbReference>
<protein>
    <recommendedName>
        <fullName evidence="4">Cytochrome b5 heme-binding domain-containing protein</fullName>
    </recommendedName>
</protein>
<evidence type="ECO:0000256" key="3">
    <source>
        <dbReference type="SAM" id="Phobius"/>
    </source>
</evidence>
<keyword evidence="3" id="KW-0812">Transmembrane</keyword>
<accession>A0A8J7C9X9</accession>
<feature type="transmembrane region" description="Helical" evidence="3">
    <location>
        <begin position="339"/>
        <end position="359"/>
    </location>
</feature>
<dbReference type="GO" id="GO:0006631">
    <property type="term" value="P:fatty acid metabolic process"/>
    <property type="evidence" value="ECO:0007669"/>
    <property type="project" value="UniProtKB-ARBA"/>
</dbReference>
<feature type="transmembrane region" description="Helical" evidence="3">
    <location>
        <begin position="185"/>
        <end position="208"/>
    </location>
</feature>
<dbReference type="InterPro" id="IPR012171">
    <property type="entry name" value="Fatty_acid_desaturase"/>
</dbReference>
<dbReference type="PROSITE" id="PS50255">
    <property type="entry name" value="CYTOCHROME_B5_2"/>
    <property type="match status" value="1"/>
</dbReference>
<dbReference type="PANTHER" id="PTHR19353:SF19">
    <property type="entry name" value="DELTA(5) FATTY ACID DESATURASE C-RELATED"/>
    <property type="match status" value="1"/>
</dbReference>
<gene>
    <name evidence="5" type="ORF">ICL16_31740</name>
</gene>
<feature type="region of interest" description="Disordered" evidence="2">
    <location>
        <begin position="34"/>
        <end position="59"/>
    </location>
</feature>
<feature type="transmembrane region" description="Helical" evidence="3">
    <location>
        <begin position="365"/>
        <end position="385"/>
    </location>
</feature>
<sequence length="530" mass="61707">MNVVEQTVKQEQMLKGSDFEQPTELVRQNTTIVEDIKRPHNQKPELPPEEMGKKLPLKEPPPNMPNVWVYDGEAYDLSDFIKQHPGGEFFIGRMKNRDITTLINIFHPNPEKNKKMLKKYALGRRALPEDVHPKYAAPEFLFRKGFDGWKDTPKFNFDSQDQLLNQIKIRLNKPEMKKKIAQMDFMFDGVTIILGIVYILVEVLRLNFTQYMPVYLFVPLMVVLRISLAGAGHYFIHRAQVRLNKIFAQIFDISYVPMAFVVTDGHALMHHPYTQSEVDIKRNVFTAMLDLPRYYRIPVHTVHKLAHILTGMFVRAIEISMLGFKFGVKDLYGSWQGSLPHYIGLFGMRILLVSELILFCLHGDFGAWFAQFVLTLWLSTFMIVASHDFEAEVELETRVNHKEEKDWAVFQIQNTYDLTMIGNKYVDCFLSAGLSPHRVHHVLPYQRSGFANVISEDIVREEAEKFNVVWEQPKNFFIDRLPILTKHYLFSPSRMAKEKNFGLWKEHFHPHELQKAVKYIMQGFAGIGSI</sequence>
<dbReference type="GO" id="GO:0016717">
    <property type="term" value="F:oxidoreductase activity, acting on paired donors, with oxidation of a pair of donors resulting in the reduction of molecular oxygen to two molecules of water"/>
    <property type="evidence" value="ECO:0007669"/>
    <property type="project" value="TreeGrafter"/>
</dbReference>
<organism evidence="5 6">
    <name type="scientific">Iningainema tapete BLCC-T55</name>
    <dbReference type="NCBI Taxonomy" id="2748662"/>
    <lineage>
        <taxon>Bacteria</taxon>
        <taxon>Bacillati</taxon>
        <taxon>Cyanobacteriota</taxon>
        <taxon>Cyanophyceae</taxon>
        <taxon>Nostocales</taxon>
        <taxon>Scytonemataceae</taxon>
        <taxon>Iningainema tapete</taxon>
    </lineage>
</organism>
<reference evidence="5" key="1">
    <citation type="submission" date="2020-09" db="EMBL/GenBank/DDBJ databases">
        <title>Iningainema tapete sp. nov. (Scytonemataceae, Cyanobacteria) from greenhouses in central Florida (USA) produces two types of nodularin with biosynthetic potential for microcystin-LR and anabaenopeptins.</title>
        <authorList>
            <person name="Berthold D.E."/>
            <person name="Lefler F.W."/>
            <person name="Huang I.-S."/>
            <person name="Abdulla H."/>
            <person name="Zimba P.V."/>
            <person name="Laughinghouse H.D. IV."/>
        </authorList>
    </citation>
    <scope>NUCLEOTIDE SEQUENCE</scope>
    <source>
        <strain evidence="5">BLCCT55</strain>
    </source>
</reference>
<evidence type="ECO:0000313" key="6">
    <source>
        <dbReference type="Proteomes" id="UP000629098"/>
    </source>
</evidence>
<dbReference type="SUPFAM" id="SSF55856">
    <property type="entry name" value="Cytochrome b5-like heme/steroid binding domain"/>
    <property type="match status" value="1"/>
</dbReference>
<dbReference type="EMBL" id="JACXAE010000095">
    <property type="protein sequence ID" value="MBD2776506.1"/>
    <property type="molecule type" value="Genomic_DNA"/>
</dbReference>
<keyword evidence="3" id="KW-0472">Membrane</keyword>
<dbReference type="AlphaFoldDB" id="A0A8J7C9X9"/>
<feature type="domain" description="Cytochrome b5 heme-binding" evidence="4">
    <location>
        <begin position="69"/>
        <end position="126"/>
    </location>
</feature>
<dbReference type="PANTHER" id="PTHR19353">
    <property type="entry name" value="FATTY ACID DESATURASE 2"/>
    <property type="match status" value="1"/>
</dbReference>
<dbReference type="RefSeq" id="WP_190835573.1">
    <property type="nucleotide sequence ID" value="NZ_CAWPPI010000095.1"/>
</dbReference>
<dbReference type="Gene3D" id="3.10.120.10">
    <property type="entry name" value="Cytochrome b5-like heme/steroid binding domain"/>
    <property type="match status" value="1"/>
</dbReference>
<evidence type="ECO:0000259" key="4">
    <source>
        <dbReference type="PROSITE" id="PS50255"/>
    </source>
</evidence>
<evidence type="ECO:0000256" key="2">
    <source>
        <dbReference type="SAM" id="MobiDB-lite"/>
    </source>
</evidence>
<dbReference type="Pfam" id="PF00173">
    <property type="entry name" value="Cyt-b5"/>
    <property type="match status" value="1"/>
</dbReference>
<keyword evidence="1" id="KW-0408">Iron</keyword>
<comment type="caution">
    <text evidence="5">The sequence shown here is derived from an EMBL/GenBank/DDBJ whole genome shotgun (WGS) entry which is preliminary data.</text>
</comment>
<evidence type="ECO:0000313" key="5">
    <source>
        <dbReference type="EMBL" id="MBD2776506.1"/>
    </source>
</evidence>
<dbReference type="GO" id="GO:0008610">
    <property type="term" value="P:lipid biosynthetic process"/>
    <property type="evidence" value="ECO:0007669"/>
    <property type="project" value="UniProtKB-ARBA"/>
</dbReference>
<proteinExistence type="predicted"/>
<dbReference type="InterPro" id="IPR036400">
    <property type="entry name" value="Cyt_B5-like_heme/steroid_sf"/>
</dbReference>
<keyword evidence="6" id="KW-1185">Reference proteome</keyword>
<keyword evidence="3" id="KW-1133">Transmembrane helix</keyword>
<name>A0A8J7C9X9_9CYAN</name>